<dbReference type="Gene3D" id="2.60.120.10">
    <property type="entry name" value="Jelly Rolls"/>
    <property type="match status" value="2"/>
</dbReference>
<keyword evidence="10" id="KW-1185">Reference proteome</keyword>
<sequence length="283" mass="32115">MEFGSSVFETLGPEYLSPKTPRIKTLKSLVNILDSEISRAQDHPECLQSSEFIQKLKSILLTYDGNDDDWKRYSKVQPNVAYSRNLITQGSNNGFKLLLNVWNPPRENSSGDEQPSLSNGEEVDDVDEARVIRWSQIQDNSGSNCIVRMLEGELYVERYKLLKTESQSSKNQSLKLIGGNVLNNGGVIFLNDEMGVHRFANKTRTQPTCSLHLYVPGFDSYNVYDKLTGESTRVTQEFYHNMVEDGDSGEHEVDVKDLDPEIPVDEWVQVKPKLVMKDDVSKD</sequence>
<comment type="cofactor">
    <cofactor evidence="8">
        <name>Fe cation</name>
        <dbReference type="ChEBI" id="CHEBI:24875"/>
    </cofactor>
    <text evidence="8">Binds 1 Fe cation per subunit.</text>
</comment>
<protein>
    <recommendedName>
        <fullName evidence="2 8">Cysteine dioxygenase</fullName>
        <ecNumber evidence="2 8">1.13.11.20</ecNumber>
    </recommendedName>
</protein>
<evidence type="ECO:0000256" key="6">
    <source>
        <dbReference type="ARBA" id="ARBA00023004"/>
    </source>
</evidence>
<keyword evidence="3 8" id="KW-0479">Metal-binding</keyword>
<evidence type="ECO:0000256" key="7">
    <source>
        <dbReference type="PIRSR" id="PIRSR610300-50"/>
    </source>
</evidence>
<evidence type="ECO:0000256" key="3">
    <source>
        <dbReference type="ARBA" id="ARBA00022723"/>
    </source>
</evidence>
<comment type="catalytic activity">
    <reaction evidence="8">
        <text>L-cysteine + O2 = 3-sulfino-L-alanine + H(+)</text>
        <dbReference type="Rhea" id="RHEA:20441"/>
        <dbReference type="ChEBI" id="CHEBI:15378"/>
        <dbReference type="ChEBI" id="CHEBI:15379"/>
        <dbReference type="ChEBI" id="CHEBI:35235"/>
        <dbReference type="ChEBI" id="CHEBI:61085"/>
        <dbReference type="EC" id="1.13.11.20"/>
    </reaction>
</comment>
<feature type="cross-link" description="3'-(S-cysteinyl)-tyrosine (Cys-Tyr)" evidence="7">
    <location>
        <begin position="145"/>
        <end position="214"/>
    </location>
</feature>
<dbReference type="OrthoDB" id="543511at2759"/>
<proteinExistence type="inferred from homology"/>
<reference evidence="9" key="1">
    <citation type="submission" date="2022-07" db="EMBL/GenBank/DDBJ databases">
        <title>Phylogenomic reconstructions and comparative analyses of Kickxellomycotina fungi.</title>
        <authorList>
            <person name="Reynolds N.K."/>
            <person name="Stajich J.E."/>
            <person name="Barry K."/>
            <person name="Grigoriev I.V."/>
            <person name="Crous P."/>
            <person name="Smith M.E."/>
        </authorList>
    </citation>
    <scope>NUCLEOTIDE SEQUENCE</scope>
    <source>
        <strain evidence="9">NBRC 100468</strain>
    </source>
</reference>
<evidence type="ECO:0000256" key="2">
    <source>
        <dbReference type="ARBA" id="ARBA00013133"/>
    </source>
</evidence>
<dbReference type="Pfam" id="PF05995">
    <property type="entry name" value="CDO_I"/>
    <property type="match status" value="1"/>
</dbReference>
<dbReference type="CDD" id="cd10548">
    <property type="entry name" value="cupin_CDO"/>
    <property type="match status" value="1"/>
</dbReference>
<dbReference type="EC" id="1.13.11.20" evidence="2 8"/>
<dbReference type="Proteomes" id="UP001150538">
    <property type="component" value="Unassembled WGS sequence"/>
</dbReference>
<evidence type="ECO:0000256" key="1">
    <source>
        <dbReference type="ARBA" id="ARBA00006622"/>
    </source>
</evidence>
<dbReference type="GO" id="GO:0019448">
    <property type="term" value="P:L-cysteine catabolic process"/>
    <property type="evidence" value="ECO:0007669"/>
    <property type="project" value="TreeGrafter"/>
</dbReference>
<dbReference type="EMBL" id="JANBPU010000373">
    <property type="protein sequence ID" value="KAJ1912151.1"/>
    <property type="molecule type" value="Genomic_DNA"/>
</dbReference>
<dbReference type="PANTHER" id="PTHR12918">
    <property type="entry name" value="CYSTEINE DIOXYGENASE"/>
    <property type="match status" value="1"/>
</dbReference>
<dbReference type="InterPro" id="IPR010300">
    <property type="entry name" value="CDO_1"/>
</dbReference>
<keyword evidence="7" id="KW-0883">Thioether bond</keyword>
<evidence type="ECO:0000256" key="8">
    <source>
        <dbReference type="RuleBase" id="RU366010"/>
    </source>
</evidence>
<keyword evidence="5 8" id="KW-0560">Oxidoreductase</keyword>
<dbReference type="InterPro" id="IPR011051">
    <property type="entry name" value="RmlC_Cupin_sf"/>
</dbReference>
<dbReference type="GO" id="GO:0008198">
    <property type="term" value="F:ferrous iron binding"/>
    <property type="evidence" value="ECO:0007669"/>
    <property type="project" value="TreeGrafter"/>
</dbReference>
<dbReference type="GO" id="GO:0017172">
    <property type="term" value="F:cysteine dioxygenase activity"/>
    <property type="evidence" value="ECO:0007669"/>
    <property type="project" value="UniProtKB-UniRule"/>
</dbReference>
<evidence type="ECO:0000313" key="10">
    <source>
        <dbReference type="Proteomes" id="UP001150538"/>
    </source>
</evidence>
<comment type="caution">
    <text evidence="9">The sequence shown here is derived from an EMBL/GenBank/DDBJ whole genome shotgun (WGS) entry which is preliminary data.</text>
</comment>
<gene>
    <name evidence="9" type="primary">CDO1</name>
    <name evidence="9" type="ORF">H4219_005709</name>
</gene>
<accession>A0A9W8DJB9</accession>
<dbReference type="AlphaFoldDB" id="A0A9W8DJB9"/>
<evidence type="ECO:0000256" key="5">
    <source>
        <dbReference type="ARBA" id="ARBA00023002"/>
    </source>
</evidence>
<dbReference type="InterPro" id="IPR014710">
    <property type="entry name" value="RmlC-like_jellyroll"/>
</dbReference>
<dbReference type="PANTHER" id="PTHR12918:SF1">
    <property type="entry name" value="CYSTEINE DIOXYGENASE TYPE 1"/>
    <property type="match status" value="1"/>
</dbReference>
<dbReference type="SUPFAM" id="SSF51182">
    <property type="entry name" value="RmlC-like cupins"/>
    <property type="match status" value="1"/>
</dbReference>
<name>A0A9W8DJB9_9FUNG</name>
<evidence type="ECO:0000313" key="9">
    <source>
        <dbReference type="EMBL" id="KAJ1912151.1"/>
    </source>
</evidence>
<comment type="similarity">
    <text evidence="1 8">Belongs to the cysteine dioxygenase family.</text>
</comment>
<keyword evidence="4 8" id="KW-0223">Dioxygenase</keyword>
<keyword evidence="6 8" id="KW-0408">Iron</keyword>
<organism evidence="9 10">
    <name type="scientific">Mycoemilia scoparia</name>
    <dbReference type="NCBI Taxonomy" id="417184"/>
    <lineage>
        <taxon>Eukaryota</taxon>
        <taxon>Fungi</taxon>
        <taxon>Fungi incertae sedis</taxon>
        <taxon>Zoopagomycota</taxon>
        <taxon>Kickxellomycotina</taxon>
        <taxon>Kickxellomycetes</taxon>
        <taxon>Kickxellales</taxon>
        <taxon>Kickxellaceae</taxon>
        <taxon>Mycoemilia</taxon>
    </lineage>
</organism>
<evidence type="ECO:0000256" key="4">
    <source>
        <dbReference type="ARBA" id="ARBA00022964"/>
    </source>
</evidence>